<evidence type="ECO:0000313" key="1">
    <source>
        <dbReference type="EMBL" id="SVC37659.1"/>
    </source>
</evidence>
<dbReference type="AlphaFoldDB" id="A0A382LLS0"/>
<feature type="non-terminal residue" evidence="1">
    <location>
        <position position="1"/>
    </location>
</feature>
<proteinExistence type="predicted"/>
<organism evidence="1">
    <name type="scientific">marine metagenome</name>
    <dbReference type="NCBI Taxonomy" id="408172"/>
    <lineage>
        <taxon>unclassified sequences</taxon>
        <taxon>metagenomes</taxon>
        <taxon>ecological metagenomes</taxon>
    </lineage>
</organism>
<name>A0A382LLS0_9ZZZZ</name>
<protein>
    <submittedName>
        <fullName evidence="1">Uncharacterized protein</fullName>
    </submittedName>
</protein>
<sequence>HVILFLINKKILPQVKDIFSPS</sequence>
<reference evidence="1" key="1">
    <citation type="submission" date="2018-05" db="EMBL/GenBank/DDBJ databases">
        <authorList>
            <person name="Lanie J.A."/>
            <person name="Ng W.-L."/>
            <person name="Kazmierczak K.M."/>
            <person name="Andrzejewski T.M."/>
            <person name="Davidsen T.M."/>
            <person name="Wayne K.J."/>
            <person name="Tettelin H."/>
            <person name="Glass J.I."/>
            <person name="Rusch D."/>
            <person name="Podicherti R."/>
            <person name="Tsui H.-C.T."/>
            <person name="Winkler M.E."/>
        </authorList>
    </citation>
    <scope>NUCLEOTIDE SEQUENCE</scope>
</reference>
<gene>
    <name evidence="1" type="ORF">METZ01_LOCUS290513</name>
</gene>
<accession>A0A382LLS0</accession>
<dbReference type="EMBL" id="UINC01087897">
    <property type="protein sequence ID" value="SVC37659.1"/>
    <property type="molecule type" value="Genomic_DNA"/>
</dbReference>